<reference evidence="6 7" key="1">
    <citation type="submission" date="2019-03" db="EMBL/GenBank/DDBJ databases">
        <title>Sequencing 23 genomes of Wallemia ichthyophaga.</title>
        <authorList>
            <person name="Gostincar C."/>
        </authorList>
    </citation>
    <scope>NUCLEOTIDE SEQUENCE [LARGE SCALE GENOMIC DNA]</scope>
    <source>
        <strain evidence="6 7">EXF-6200</strain>
    </source>
</reference>
<keyword evidence="2 3" id="KW-0694">RNA-binding</keyword>
<dbReference type="AlphaFoldDB" id="A0A4T0JC26"/>
<dbReference type="GO" id="GO:0003723">
    <property type="term" value="F:RNA binding"/>
    <property type="evidence" value="ECO:0007669"/>
    <property type="project" value="UniProtKB-UniRule"/>
</dbReference>
<dbReference type="PROSITE" id="PS50102">
    <property type="entry name" value="RRM"/>
    <property type="match status" value="2"/>
</dbReference>
<dbReference type="InterPro" id="IPR000504">
    <property type="entry name" value="RRM_dom"/>
</dbReference>
<evidence type="ECO:0000256" key="4">
    <source>
        <dbReference type="SAM" id="MobiDB-lite"/>
    </source>
</evidence>
<sequence>MSYNEELVAAFNSMGFSALDSSSNGNSNSKSSSNINDILEPRISDKRSLSLPDTTNSFYKAVFPYSYTETQNSLANTQSCVSYPFVNTTKPKPVDKKAILNNPSLDNPLNTSNVFIQGLSPLTTPEELQKAVDLYGRVSSARVIMQPNKKACKGYGFVQFVSTLDAHAAIIALNSKGVNAAFAKQESFTARLRRLEDEESTNLYLSNLPLDMNDGKLSLLFYPANIQSMRVLKSGTGESRGVGFVRVKDRHTASFFIDKLHGMSLPGSDLPLQVRFADSQSQKDFKKYATGSKHGLKNSTSMNYMNSTIRNDIVETAFNKAPLPQLQTPQLKHSQSYESLGRTNGGFHYNPSFEDMFNSPNSASKVMSTQRKPSFDPFSEDLVDLRNLTFCHPNDSQPSLSHSNSSNSFN</sequence>
<evidence type="ECO:0000313" key="6">
    <source>
        <dbReference type="EMBL" id="TIB39897.1"/>
    </source>
</evidence>
<evidence type="ECO:0000256" key="3">
    <source>
        <dbReference type="PROSITE-ProRule" id="PRU00176"/>
    </source>
</evidence>
<evidence type="ECO:0000259" key="5">
    <source>
        <dbReference type="PROSITE" id="PS50102"/>
    </source>
</evidence>
<evidence type="ECO:0000256" key="1">
    <source>
        <dbReference type="ARBA" id="ARBA00022737"/>
    </source>
</evidence>
<dbReference type="SUPFAM" id="SSF54928">
    <property type="entry name" value="RNA-binding domain, RBD"/>
    <property type="match status" value="2"/>
</dbReference>
<comment type="caution">
    <text evidence="6">The sequence shown here is derived from an EMBL/GenBank/DDBJ whole genome shotgun (WGS) entry which is preliminary data.</text>
</comment>
<dbReference type="InterPro" id="IPR012677">
    <property type="entry name" value="Nucleotide-bd_a/b_plait_sf"/>
</dbReference>
<dbReference type="Proteomes" id="UP000310689">
    <property type="component" value="Unassembled WGS sequence"/>
</dbReference>
<dbReference type="Pfam" id="PF00076">
    <property type="entry name" value="RRM_1"/>
    <property type="match status" value="2"/>
</dbReference>
<dbReference type="Gene3D" id="3.30.70.330">
    <property type="match status" value="2"/>
</dbReference>
<feature type="compositionally biased region" description="Low complexity" evidence="4">
    <location>
        <begin position="394"/>
        <end position="410"/>
    </location>
</feature>
<dbReference type="PANTHER" id="PTHR24012">
    <property type="entry name" value="RNA BINDING PROTEIN"/>
    <property type="match status" value="1"/>
</dbReference>
<dbReference type="SMART" id="SM00360">
    <property type="entry name" value="RRM"/>
    <property type="match status" value="2"/>
</dbReference>
<feature type="domain" description="RRM" evidence="5">
    <location>
        <begin position="201"/>
        <end position="279"/>
    </location>
</feature>
<gene>
    <name evidence="6" type="ORF">E3P86_00919</name>
</gene>
<dbReference type="EMBL" id="SPOI01000024">
    <property type="protein sequence ID" value="TIB39897.1"/>
    <property type="molecule type" value="Genomic_DNA"/>
</dbReference>
<protein>
    <recommendedName>
        <fullName evidence="5">RRM domain-containing protein</fullName>
    </recommendedName>
</protein>
<accession>A0A4T0JC26</accession>
<feature type="region of interest" description="Disordered" evidence="4">
    <location>
        <begin position="389"/>
        <end position="410"/>
    </location>
</feature>
<evidence type="ECO:0000313" key="7">
    <source>
        <dbReference type="Proteomes" id="UP000310689"/>
    </source>
</evidence>
<evidence type="ECO:0000256" key="2">
    <source>
        <dbReference type="ARBA" id="ARBA00022884"/>
    </source>
</evidence>
<name>A0A4T0JC26_WALIC</name>
<organism evidence="6 7">
    <name type="scientific">Wallemia ichthyophaga</name>
    <dbReference type="NCBI Taxonomy" id="245174"/>
    <lineage>
        <taxon>Eukaryota</taxon>
        <taxon>Fungi</taxon>
        <taxon>Dikarya</taxon>
        <taxon>Basidiomycota</taxon>
        <taxon>Wallemiomycotina</taxon>
        <taxon>Wallemiomycetes</taxon>
        <taxon>Wallemiales</taxon>
        <taxon>Wallemiaceae</taxon>
        <taxon>Wallemia</taxon>
    </lineage>
</organism>
<feature type="domain" description="RRM" evidence="5">
    <location>
        <begin position="112"/>
        <end position="185"/>
    </location>
</feature>
<keyword evidence="1" id="KW-0677">Repeat</keyword>
<dbReference type="InterPro" id="IPR035979">
    <property type="entry name" value="RBD_domain_sf"/>
</dbReference>
<proteinExistence type="predicted"/>